<evidence type="ECO:0000256" key="7">
    <source>
        <dbReference type="ARBA" id="ARBA00022840"/>
    </source>
</evidence>
<protein>
    <submittedName>
        <fullName evidence="11">Protein kinase</fullName>
    </submittedName>
</protein>
<dbReference type="SMART" id="SM00220">
    <property type="entry name" value="S_TKc"/>
    <property type="match status" value="1"/>
</dbReference>
<keyword evidence="4" id="KW-0732">Signal</keyword>
<dbReference type="InterPro" id="IPR017441">
    <property type="entry name" value="Protein_kinase_ATP_BS"/>
</dbReference>
<keyword evidence="9" id="KW-0812">Transmembrane</keyword>
<comment type="caution">
    <text evidence="11">The sequence shown here is derived from an EMBL/GenBank/DDBJ whole genome shotgun (WGS) entry which is preliminary data.</text>
</comment>
<evidence type="ECO:0000256" key="5">
    <source>
        <dbReference type="ARBA" id="ARBA00022741"/>
    </source>
</evidence>
<dbReference type="SUPFAM" id="SSF69318">
    <property type="entry name" value="Integrin alpha N-terminal domain"/>
    <property type="match status" value="2"/>
</dbReference>
<dbReference type="Gene3D" id="1.10.510.10">
    <property type="entry name" value="Transferase(Phosphotransferase) domain 1"/>
    <property type="match status" value="1"/>
</dbReference>
<keyword evidence="2" id="KW-0597">Phosphoprotein</keyword>
<dbReference type="GO" id="GO:0004674">
    <property type="term" value="F:protein serine/threonine kinase activity"/>
    <property type="evidence" value="ECO:0007669"/>
    <property type="project" value="UniProtKB-KW"/>
</dbReference>
<dbReference type="PROSITE" id="PS50011">
    <property type="entry name" value="PROTEIN_KINASE_DOM"/>
    <property type="match status" value="1"/>
</dbReference>
<organism evidence="11 12">
    <name type="scientific">Stygiobacter electus</name>
    <dbReference type="NCBI Taxonomy" id="3032292"/>
    <lineage>
        <taxon>Bacteria</taxon>
        <taxon>Pseudomonadati</taxon>
        <taxon>Ignavibacteriota</taxon>
        <taxon>Ignavibacteria</taxon>
        <taxon>Ignavibacteriales</taxon>
        <taxon>Melioribacteraceae</taxon>
        <taxon>Stygiobacter</taxon>
    </lineage>
</organism>
<evidence type="ECO:0000313" key="12">
    <source>
        <dbReference type="Proteomes" id="UP001221302"/>
    </source>
</evidence>
<feature type="transmembrane region" description="Helical" evidence="9">
    <location>
        <begin position="697"/>
        <end position="715"/>
    </location>
</feature>
<keyword evidence="9" id="KW-0472">Membrane</keyword>
<dbReference type="InterPro" id="IPR000719">
    <property type="entry name" value="Prot_kinase_dom"/>
</dbReference>
<dbReference type="InterPro" id="IPR008271">
    <property type="entry name" value="Ser/Thr_kinase_AS"/>
</dbReference>
<keyword evidence="3" id="KW-0808">Transferase</keyword>
<evidence type="ECO:0000256" key="2">
    <source>
        <dbReference type="ARBA" id="ARBA00022553"/>
    </source>
</evidence>
<reference evidence="11" key="1">
    <citation type="submission" date="2023-03" db="EMBL/GenBank/DDBJ databases">
        <title>Stygiobacter electus gen. nov., sp. nov., facultatively anaerobic thermotolerant bacterium of the class Ignavibacteria from a well of Yessentuki mineral water deposit.</title>
        <authorList>
            <person name="Podosokorskaya O.A."/>
            <person name="Elcheninov A.G."/>
            <person name="Petrova N.F."/>
            <person name="Zavarzina D.G."/>
            <person name="Kublanov I.V."/>
            <person name="Merkel A.Y."/>
        </authorList>
    </citation>
    <scope>NUCLEOTIDE SEQUENCE</scope>
    <source>
        <strain evidence="11">09-Me</strain>
    </source>
</reference>
<evidence type="ECO:0000256" key="9">
    <source>
        <dbReference type="SAM" id="Phobius"/>
    </source>
</evidence>
<dbReference type="InterPro" id="IPR011009">
    <property type="entry name" value="Kinase-like_dom_sf"/>
</dbReference>
<keyword evidence="12" id="KW-1185">Reference proteome</keyword>
<dbReference type="InterPro" id="IPR018247">
    <property type="entry name" value="EF_Hand_1_Ca_BS"/>
</dbReference>
<dbReference type="Proteomes" id="UP001221302">
    <property type="component" value="Unassembled WGS sequence"/>
</dbReference>
<keyword evidence="7 8" id="KW-0067">ATP-binding</keyword>
<dbReference type="EMBL" id="JARGDL010000005">
    <property type="protein sequence ID" value="MDF1611665.1"/>
    <property type="molecule type" value="Genomic_DNA"/>
</dbReference>
<dbReference type="SUPFAM" id="SSF56112">
    <property type="entry name" value="Protein kinase-like (PK-like)"/>
    <property type="match status" value="1"/>
</dbReference>
<dbReference type="PROSITE" id="PS00018">
    <property type="entry name" value="EF_HAND_1"/>
    <property type="match status" value="1"/>
</dbReference>
<dbReference type="CDD" id="cd14014">
    <property type="entry name" value="STKc_PknB_like"/>
    <property type="match status" value="1"/>
</dbReference>
<feature type="transmembrane region" description="Helical" evidence="9">
    <location>
        <begin position="722"/>
        <end position="744"/>
    </location>
</feature>
<keyword evidence="6 11" id="KW-0418">Kinase</keyword>
<keyword evidence="9" id="KW-1133">Transmembrane helix</keyword>
<feature type="domain" description="Protein kinase" evidence="10">
    <location>
        <begin position="785"/>
        <end position="1042"/>
    </location>
</feature>
<proteinExistence type="predicted"/>
<dbReference type="GO" id="GO:0005524">
    <property type="term" value="F:ATP binding"/>
    <property type="evidence" value="ECO:0007669"/>
    <property type="project" value="UniProtKB-UniRule"/>
</dbReference>
<dbReference type="PANTHER" id="PTHR24351">
    <property type="entry name" value="RIBOSOMAL PROTEIN S6 KINASE"/>
    <property type="match status" value="1"/>
</dbReference>
<dbReference type="Pfam" id="PF00069">
    <property type="entry name" value="Pkinase"/>
    <property type="match status" value="1"/>
</dbReference>
<dbReference type="InterPro" id="IPR013517">
    <property type="entry name" value="FG-GAP"/>
</dbReference>
<dbReference type="FunFam" id="1.10.510.10:FF:000571">
    <property type="entry name" value="Maternal embryonic leucine zipper kinase"/>
    <property type="match status" value="1"/>
</dbReference>
<dbReference type="Pfam" id="PF13517">
    <property type="entry name" value="FG-GAP_3"/>
    <property type="match status" value="3"/>
</dbReference>
<dbReference type="RefSeq" id="WP_321535432.1">
    <property type="nucleotide sequence ID" value="NZ_JARGDL010000005.1"/>
</dbReference>
<keyword evidence="1" id="KW-0723">Serine/threonine-protein kinase</keyword>
<evidence type="ECO:0000256" key="6">
    <source>
        <dbReference type="ARBA" id="ARBA00022777"/>
    </source>
</evidence>
<keyword evidence="5 8" id="KW-0547">Nucleotide-binding</keyword>
<dbReference type="InterPro" id="IPR028994">
    <property type="entry name" value="Integrin_alpha_N"/>
</dbReference>
<evidence type="ECO:0000256" key="1">
    <source>
        <dbReference type="ARBA" id="ARBA00022527"/>
    </source>
</evidence>
<accession>A0AAE3P2I0</accession>
<evidence type="ECO:0000256" key="8">
    <source>
        <dbReference type="PROSITE-ProRule" id="PRU10141"/>
    </source>
</evidence>
<dbReference type="Gene3D" id="2.130.10.130">
    <property type="entry name" value="Integrin alpha, N-terminal"/>
    <property type="match status" value="1"/>
</dbReference>
<evidence type="ECO:0000313" key="11">
    <source>
        <dbReference type="EMBL" id="MDF1611665.1"/>
    </source>
</evidence>
<name>A0AAE3P2I0_9BACT</name>
<evidence type="ECO:0000259" key="10">
    <source>
        <dbReference type="PROSITE" id="PS50011"/>
    </source>
</evidence>
<dbReference type="PROSITE" id="PS00108">
    <property type="entry name" value="PROTEIN_KINASE_ST"/>
    <property type="match status" value="1"/>
</dbReference>
<sequence>MWDETDYSMWTSFSLVDKNKIWLAGQQGNIIHFDNGKWIVDNNSHKRKPNENFSAGDLHDVQMLNENIGWAVGKQGLILKYENGKWKKFDSPTNDELNKISMLDENYGWIVGEKGTILKYENNQWKKIENKFRVTLNSVKTISKDKAWIVGSRSTLIELVNGNWVEDNSIKIFEDLFVDIDVVKSKDEYKIWIIGDNGIYTNSQNLKFSFTDVTSNLSLRKEGRAAIFRDFNNDDLDDAAVILDDGPTVIYKNQNGKIFSEVERKFNNENVYASQTIASADFDNDGNIDLLEILDDVNNKLSFGKGNFEFRDVETSKYFMAKLIQTDLNLASAQVADFNNDGNLDIYFSNYNYEDMLFKNNGVAKFENVFNKTGINKLLNHRAYGVTLSDFNDDNLIDIVITYKLPEEKQHIFLYLNKGEFKFEEKKDKNFFTDIAPSTYSAIANDFNNDGFTDLVVFNNESKLKFLINDGKANFTEVAAKIGFDKNLFHPEPSGGILASADVNNDGWLDLFVGSDLFLNSPKFYFTEVSKSIGVDFIGNPSFADYDNDGDEDLFIGSSREALGNGDHAFLYRNNSVEKNFIYAKINCDLSNRNSIGTKVYLLGYKNDSLVYKTLRQVGLGSNSISQENFSKVHFGINKDLDYKLKVVFPSGKAKIIDAEKNKLIEINESSFLDRNFILSKKAIGRTILLLNWKNELIKFLIMMSILISAFFYGLKTKAKKYVYHIYSGLFFLVAYLILIHLTITSPVLISWLIPILLTSSIAFGFIFVASKIIEKKENEYISHYKILELLGSGGMGKVFKAIDIQTSKTVAVKILNPELLKEQENRKRLASEGMLLSSIQNKNIVKIFEYGETEKHSFIAMEYLSGGTLQDFIGSNFPISNERIIDIALQICNGLQEIHNKNIIHRDLKSSNIMFDENGEIRIMDFGLSKSPLVTTMTTLGTVIGTLGFVAPEQVTNLYVDKRVDIFSFGVILYQLTTGKLPSNGENEIALIHSIFNTQPTKPSEINKNINDEIEKIILKCLNKNPDERFNSVEEIIPKLIK</sequence>
<feature type="binding site" evidence="8">
    <location>
        <position position="814"/>
    </location>
    <ligand>
        <name>ATP</name>
        <dbReference type="ChEBI" id="CHEBI:30616"/>
    </ligand>
</feature>
<gene>
    <name evidence="11" type="ORF">P0M35_05860</name>
</gene>
<evidence type="ECO:0000256" key="3">
    <source>
        <dbReference type="ARBA" id="ARBA00022679"/>
    </source>
</evidence>
<feature type="transmembrane region" description="Helical" evidence="9">
    <location>
        <begin position="750"/>
        <end position="770"/>
    </location>
</feature>
<dbReference type="AlphaFoldDB" id="A0AAE3P2I0"/>
<evidence type="ECO:0000256" key="4">
    <source>
        <dbReference type="ARBA" id="ARBA00022729"/>
    </source>
</evidence>
<dbReference type="PROSITE" id="PS00107">
    <property type="entry name" value="PROTEIN_KINASE_ATP"/>
    <property type="match status" value="1"/>
</dbReference>